<feature type="compositionally biased region" description="Low complexity" evidence="2">
    <location>
        <begin position="50"/>
        <end position="61"/>
    </location>
</feature>
<keyword evidence="1" id="KW-0648">Protein biosynthesis</keyword>
<dbReference type="GO" id="GO:0004818">
    <property type="term" value="F:glutamate-tRNA ligase activity"/>
    <property type="evidence" value="ECO:0007669"/>
    <property type="project" value="TreeGrafter"/>
</dbReference>
<evidence type="ECO:0000259" key="4">
    <source>
        <dbReference type="Pfam" id="PF20974"/>
    </source>
</evidence>
<comment type="caution">
    <text evidence="5">The sequence shown here is derived from an EMBL/GenBank/DDBJ whole genome shotgun (WGS) entry which is preliminary data.</text>
</comment>
<dbReference type="InterPro" id="IPR020056">
    <property type="entry name" value="Rbsml_bL25/Gln-tRNA_synth_N"/>
</dbReference>
<keyword evidence="6" id="KW-1185">Reference proteome</keyword>
<dbReference type="EMBL" id="CAJHNJ030000009">
    <property type="protein sequence ID" value="CAG9105867.1"/>
    <property type="molecule type" value="Genomic_DNA"/>
</dbReference>
<evidence type="ECO:0000313" key="5">
    <source>
        <dbReference type="EMBL" id="CAG9105867.1"/>
    </source>
</evidence>
<protein>
    <submittedName>
        <fullName evidence="5">(diamondback moth) hypothetical protein</fullName>
    </submittedName>
</protein>
<dbReference type="Pfam" id="PF03950">
    <property type="entry name" value="tRNA-synt_1c_C"/>
    <property type="match status" value="1"/>
</dbReference>
<dbReference type="PANTHER" id="PTHR43097">
    <property type="entry name" value="GLUTAMINE-TRNA LIGASE"/>
    <property type="match status" value="1"/>
</dbReference>
<accession>A0A8S4DUQ3</accession>
<dbReference type="AlphaFoldDB" id="A0A8S4DUQ3"/>
<gene>
    <name evidence="5" type="ORF">PLXY2_LOCUS3513</name>
</gene>
<dbReference type="GO" id="GO:0005524">
    <property type="term" value="F:ATP binding"/>
    <property type="evidence" value="ECO:0007669"/>
    <property type="project" value="InterPro"/>
</dbReference>
<dbReference type="GO" id="GO:0006424">
    <property type="term" value="P:glutamyl-tRNA aminoacylation"/>
    <property type="evidence" value="ECO:0007669"/>
    <property type="project" value="TreeGrafter"/>
</dbReference>
<dbReference type="InterPro" id="IPR050132">
    <property type="entry name" value="Gln/Glu-tRNA_Ligase"/>
</dbReference>
<dbReference type="InterPro" id="IPR049437">
    <property type="entry name" value="tRNA-synt_1c_C2"/>
</dbReference>
<dbReference type="GO" id="GO:0017102">
    <property type="term" value="C:methionyl glutamyl tRNA synthetase complex"/>
    <property type="evidence" value="ECO:0007669"/>
    <property type="project" value="TreeGrafter"/>
</dbReference>
<feature type="domain" description="Glutamyl/glutaminyl-tRNA synthetase class Ib anti-codon binding" evidence="3">
    <location>
        <begin position="89"/>
        <end position="176"/>
    </location>
</feature>
<organism evidence="5 6">
    <name type="scientific">Plutella xylostella</name>
    <name type="common">Diamondback moth</name>
    <name type="synonym">Plutella maculipennis</name>
    <dbReference type="NCBI Taxonomy" id="51655"/>
    <lineage>
        <taxon>Eukaryota</taxon>
        <taxon>Metazoa</taxon>
        <taxon>Ecdysozoa</taxon>
        <taxon>Arthropoda</taxon>
        <taxon>Hexapoda</taxon>
        <taxon>Insecta</taxon>
        <taxon>Pterygota</taxon>
        <taxon>Neoptera</taxon>
        <taxon>Endopterygota</taxon>
        <taxon>Lepidoptera</taxon>
        <taxon>Glossata</taxon>
        <taxon>Ditrysia</taxon>
        <taxon>Yponomeutoidea</taxon>
        <taxon>Plutellidae</taxon>
        <taxon>Plutella</taxon>
    </lineage>
</organism>
<dbReference type="GO" id="GO:0005829">
    <property type="term" value="C:cytosol"/>
    <property type="evidence" value="ECO:0007669"/>
    <property type="project" value="TreeGrafter"/>
</dbReference>
<dbReference type="InterPro" id="IPR020059">
    <property type="entry name" value="Glu/Gln-tRNA-synth_Ib_codon-bd"/>
</dbReference>
<name>A0A8S4DUQ3_PLUXY</name>
<dbReference type="Proteomes" id="UP000653454">
    <property type="component" value="Unassembled WGS sequence"/>
</dbReference>
<reference evidence="5" key="1">
    <citation type="submission" date="2020-11" db="EMBL/GenBank/DDBJ databases">
        <authorList>
            <person name="Whiteford S."/>
        </authorList>
    </citation>
    <scope>NUCLEOTIDE SEQUENCE</scope>
</reference>
<dbReference type="Pfam" id="PF20974">
    <property type="entry name" value="tRNA-synt_1c_C2"/>
    <property type="match status" value="1"/>
</dbReference>
<dbReference type="PANTHER" id="PTHR43097:SF5">
    <property type="entry name" value="GLUTAMATE--TRNA LIGASE"/>
    <property type="match status" value="1"/>
</dbReference>
<dbReference type="InterPro" id="IPR011035">
    <property type="entry name" value="Ribosomal_bL25/Gln-tRNA_synth"/>
</dbReference>
<evidence type="ECO:0000256" key="2">
    <source>
        <dbReference type="SAM" id="MobiDB-lite"/>
    </source>
</evidence>
<sequence length="324" mass="35841">MYGNYANYYENPTSRIRSFSPTLQYIEIPNANRWRILPLHGDAPTPPASPHADGARGAPARHGGGGAAAVFMEWDKIWAINKKVIDPIAPRYTTIETTPVPVNLKGVNESTLTVPLHPKNENIGTKEVWVAPRLLIDQSDAKLLKEGENTTFIYYGNVMIDKIHKSADGTITSIDGTPNLDNKDFKKTVKVTWLADTAKSPAVETYCVYFDHIISKPLLGKDEDFKQYIGHQTRWEIPMLGEPALASVKQGDIIQIQRRGFFRVDAAPSPPPRRAAAPPRSCCSTCLTDTPRSCPDRLVESTVFIRLLYLNSALLGITVDGTKA</sequence>
<evidence type="ECO:0000259" key="3">
    <source>
        <dbReference type="Pfam" id="PF03950"/>
    </source>
</evidence>
<feature type="domain" description="tRNA synthetases class I (E and Q) anti-codon binding" evidence="4">
    <location>
        <begin position="190"/>
        <end position="265"/>
    </location>
</feature>
<feature type="region of interest" description="Disordered" evidence="2">
    <location>
        <begin position="40"/>
        <end position="61"/>
    </location>
</feature>
<dbReference type="Gene3D" id="2.40.240.10">
    <property type="entry name" value="Ribosomal Protein L25, Chain P"/>
    <property type="match status" value="2"/>
</dbReference>
<dbReference type="SUPFAM" id="SSF50715">
    <property type="entry name" value="Ribosomal protein L25-like"/>
    <property type="match status" value="1"/>
</dbReference>
<evidence type="ECO:0000256" key="1">
    <source>
        <dbReference type="ARBA" id="ARBA00022917"/>
    </source>
</evidence>
<evidence type="ECO:0000313" key="6">
    <source>
        <dbReference type="Proteomes" id="UP000653454"/>
    </source>
</evidence>
<proteinExistence type="predicted"/>